<organism evidence="1 2">
    <name type="scientific">Alistipes dispar</name>
    <dbReference type="NCBI Taxonomy" id="2585119"/>
    <lineage>
        <taxon>Bacteria</taxon>
        <taxon>Pseudomonadati</taxon>
        <taxon>Bacteroidota</taxon>
        <taxon>Bacteroidia</taxon>
        <taxon>Bacteroidales</taxon>
        <taxon>Rikenellaceae</taxon>
        <taxon>Alistipes</taxon>
    </lineage>
</organism>
<reference evidence="2" key="1">
    <citation type="submission" date="2019-06" db="EMBL/GenBank/DDBJ databases">
        <title>Alistipes onderdonkii subsp. vulgaris subsp. nov., Alistipes dispar sp. nov. and Alistipes communis sp. nov., isolated from human faeces, and creation of Alistipes onderdonkii subsp. onderdonkii subsp. nov.</title>
        <authorList>
            <person name="Sakamoto M."/>
            <person name="Ikeyama N."/>
            <person name="Ogata Y."/>
            <person name="Suda W."/>
            <person name="Iino T."/>
            <person name="Hattori M."/>
            <person name="Ohkuma M."/>
        </authorList>
    </citation>
    <scope>NUCLEOTIDE SEQUENCE [LARGE SCALE GENOMIC DNA]</scope>
    <source>
        <strain evidence="2">5CPEGH6</strain>
    </source>
</reference>
<dbReference type="GeneID" id="98674255"/>
<dbReference type="OrthoDB" id="1047425at2"/>
<gene>
    <name evidence="1" type="ORF">A5CPEGH6_22660</name>
</gene>
<dbReference type="KEGG" id="ada:A5CPEGH6_22660"/>
<dbReference type="InterPro" id="IPR032774">
    <property type="entry name" value="WG_beta_rep"/>
</dbReference>
<proteinExistence type="predicted"/>
<evidence type="ECO:0008006" key="3">
    <source>
        <dbReference type="Google" id="ProtNLM"/>
    </source>
</evidence>
<protein>
    <recommendedName>
        <fullName evidence="3">WG repeat-containing protein</fullName>
    </recommendedName>
</protein>
<evidence type="ECO:0000313" key="1">
    <source>
        <dbReference type="EMBL" id="BBL07628.1"/>
    </source>
</evidence>
<sequence length="153" mass="17978">MLDIYWKEGKMGFLTEQGMHLTTARWRYAERLDDRTGIVCDVAGYALLRIHPRRLISLDCERADRYGTGLVRIRRNGKYGLLDRDGQIIIPAEYDMLTRHYGQFNIIGRQRKYGLLNRLGEWVRPLVYDAILPISQRGNNRFACIRRGKTEFL</sequence>
<name>A0A4Y1X5N3_9BACT</name>
<dbReference type="PANTHER" id="PTHR37841">
    <property type="entry name" value="GLR2918 PROTEIN"/>
    <property type="match status" value="1"/>
</dbReference>
<evidence type="ECO:0000313" key="2">
    <source>
        <dbReference type="Proteomes" id="UP000319374"/>
    </source>
</evidence>
<dbReference type="Pfam" id="PF14903">
    <property type="entry name" value="WG_beta_rep"/>
    <property type="match status" value="2"/>
</dbReference>
<dbReference type="Proteomes" id="UP000319374">
    <property type="component" value="Chromosome"/>
</dbReference>
<accession>A0A4Y1X5N3</accession>
<dbReference type="EMBL" id="AP019736">
    <property type="protein sequence ID" value="BBL07628.1"/>
    <property type="molecule type" value="Genomic_DNA"/>
</dbReference>
<dbReference type="AlphaFoldDB" id="A0A4Y1X5N3"/>
<keyword evidence="2" id="KW-1185">Reference proteome</keyword>
<dbReference type="RefSeq" id="WP_141429784.1">
    <property type="nucleotide sequence ID" value="NZ_AP019736.1"/>
</dbReference>
<dbReference type="PANTHER" id="PTHR37841:SF1">
    <property type="entry name" value="DUF3298 DOMAIN-CONTAINING PROTEIN"/>
    <property type="match status" value="1"/>
</dbReference>